<dbReference type="InterPro" id="IPR029044">
    <property type="entry name" value="Nucleotide-diphossugar_trans"/>
</dbReference>
<dbReference type="GO" id="GO:0016740">
    <property type="term" value="F:transferase activity"/>
    <property type="evidence" value="ECO:0007669"/>
    <property type="project" value="UniProtKB-KW"/>
</dbReference>
<dbReference type="EMBL" id="VFRP01000013">
    <property type="protein sequence ID" value="TPE49743.1"/>
    <property type="molecule type" value="Genomic_DNA"/>
</dbReference>
<dbReference type="Gene3D" id="3.90.550.10">
    <property type="entry name" value="Spore Coat Polysaccharide Biosynthesis Protein SpsA, Chain A"/>
    <property type="match status" value="1"/>
</dbReference>
<protein>
    <submittedName>
        <fullName evidence="1">Glycosyltransferase family 2 protein</fullName>
    </submittedName>
</protein>
<keyword evidence="2" id="KW-1185">Reference proteome</keyword>
<dbReference type="SUPFAM" id="SSF53448">
    <property type="entry name" value="Nucleotide-diphospho-sugar transferases"/>
    <property type="match status" value="1"/>
</dbReference>
<organism evidence="1 2">
    <name type="scientific">Amaricoccus solimangrovi</name>
    <dbReference type="NCBI Taxonomy" id="2589815"/>
    <lineage>
        <taxon>Bacteria</taxon>
        <taxon>Pseudomonadati</taxon>
        <taxon>Pseudomonadota</taxon>
        <taxon>Alphaproteobacteria</taxon>
        <taxon>Rhodobacterales</taxon>
        <taxon>Paracoccaceae</taxon>
        <taxon>Amaricoccus</taxon>
    </lineage>
</organism>
<sequence length="317" mass="34081">MTDPTVLVVILNYRTAGMTLRAAGAAVRAMEGIPGGIVLVDNDSRDGSFERLRDAARGWERVRVIASGRNGGYGAGNNIGIRAGLPDGARPDYVHVLNSDAFPEAGAIAILRDHLSAHPEAGFAGSRILDAEGAPRHSAFRFPSIGGEMEAAARTGPVSRLLARHVIAPPIPEETVAVDWLMGASVMMRRAMLDEIGLFDEGFFLYYEETDLCLRAARAGWKAVYVPGSRVIHLGSVSTGMGAWRRTPRYWFDSRLRYFVKNHGPAYAAAATGAHLAGGLLWRARRLVTGQPPCDPPRFLSDLAAHALSRAVGLGSR</sequence>
<dbReference type="Pfam" id="PF13641">
    <property type="entry name" value="Glyco_tranf_2_3"/>
    <property type="match status" value="1"/>
</dbReference>
<dbReference type="CDD" id="cd04186">
    <property type="entry name" value="GT_2_like_c"/>
    <property type="match status" value="1"/>
</dbReference>
<comment type="caution">
    <text evidence="1">The sequence shown here is derived from an EMBL/GenBank/DDBJ whole genome shotgun (WGS) entry which is preliminary data.</text>
</comment>
<accession>A0A501WIN1</accession>
<keyword evidence="1" id="KW-0808">Transferase</keyword>
<dbReference type="AlphaFoldDB" id="A0A501WIN1"/>
<dbReference type="PANTHER" id="PTHR43179:SF7">
    <property type="entry name" value="RHAMNOSYLTRANSFERASE WBBL"/>
    <property type="match status" value="1"/>
</dbReference>
<dbReference type="Proteomes" id="UP000319255">
    <property type="component" value="Unassembled WGS sequence"/>
</dbReference>
<evidence type="ECO:0000313" key="1">
    <source>
        <dbReference type="EMBL" id="TPE49743.1"/>
    </source>
</evidence>
<gene>
    <name evidence="1" type="ORF">FJM51_13960</name>
</gene>
<dbReference type="OrthoDB" id="9771846at2"/>
<reference evidence="1 2" key="1">
    <citation type="submission" date="2019-06" db="EMBL/GenBank/DDBJ databases">
        <title>A novel bacterium of genus Amaricoccus, isolated from marine sediment.</title>
        <authorList>
            <person name="Huang H."/>
            <person name="Mo K."/>
            <person name="Hu Y."/>
        </authorList>
    </citation>
    <scope>NUCLEOTIDE SEQUENCE [LARGE SCALE GENOMIC DNA]</scope>
    <source>
        <strain evidence="1 2">HB172011</strain>
    </source>
</reference>
<evidence type="ECO:0000313" key="2">
    <source>
        <dbReference type="Proteomes" id="UP000319255"/>
    </source>
</evidence>
<dbReference type="PANTHER" id="PTHR43179">
    <property type="entry name" value="RHAMNOSYLTRANSFERASE WBBL"/>
    <property type="match status" value="1"/>
</dbReference>
<proteinExistence type="predicted"/>
<name>A0A501WIN1_9RHOB</name>
<dbReference type="RefSeq" id="WP_140454745.1">
    <property type="nucleotide sequence ID" value="NZ_VFRP01000013.1"/>
</dbReference>